<organism evidence="2 3">
    <name type="scientific">Ruminiclostridium cellulolyticum (strain ATCC 35319 / DSM 5812 / JCM 6584 / H10)</name>
    <name type="common">Clostridium cellulolyticum</name>
    <dbReference type="NCBI Taxonomy" id="394503"/>
    <lineage>
        <taxon>Bacteria</taxon>
        <taxon>Bacillati</taxon>
        <taxon>Bacillota</taxon>
        <taxon>Clostridia</taxon>
        <taxon>Eubacteriales</taxon>
        <taxon>Oscillospiraceae</taxon>
        <taxon>Ruminiclostridium</taxon>
    </lineage>
</organism>
<evidence type="ECO:0000313" key="2">
    <source>
        <dbReference type="EMBL" id="ACL74584.1"/>
    </source>
</evidence>
<feature type="transmembrane region" description="Helical" evidence="1">
    <location>
        <begin position="37"/>
        <end position="58"/>
    </location>
</feature>
<dbReference type="AlphaFoldDB" id="B8I504"/>
<protein>
    <recommendedName>
        <fullName evidence="4">ABC transporter permease</fullName>
    </recommendedName>
</protein>
<dbReference type="OrthoDB" id="9789229at2"/>
<dbReference type="HOGENOM" id="CLU_055257_2_2_9"/>
<proteinExistence type="predicted"/>
<feature type="transmembrane region" description="Helical" evidence="1">
    <location>
        <begin position="6"/>
        <end position="25"/>
    </location>
</feature>
<dbReference type="eggNOG" id="COG4905">
    <property type="taxonomic scope" value="Bacteria"/>
</dbReference>
<feature type="transmembrane region" description="Helical" evidence="1">
    <location>
        <begin position="142"/>
        <end position="167"/>
    </location>
</feature>
<dbReference type="RefSeq" id="WP_012634649.1">
    <property type="nucleotide sequence ID" value="NC_011898.1"/>
</dbReference>
<dbReference type="InterPro" id="IPR010540">
    <property type="entry name" value="CmpB_TMEM229"/>
</dbReference>
<reference evidence="2 3" key="1">
    <citation type="submission" date="2009-01" db="EMBL/GenBank/DDBJ databases">
        <title>Complete sequence of Clostridium cellulolyticum H10.</title>
        <authorList>
            <consortium name="US DOE Joint Genome Institute"/>
            <person name="Lucas S."/>
            <person name="Copeland A."/>
            <person name="Lapidus A."/>
            <person name="Glavina del Rio T."/>
            <person name="Dalin E."/>
            <person name="Tice H."/>
            <person name="Bruce D."/>
            <person name="Goodwin L."/>
            <person name="Pitluck S."/>
            <person name="Chertkov O."/>
            <person name="Saunders E."/>
            <person name="Brettin T."/>
            <person name="Detter J.C."/>
            <person name="Han C."/>
            <person name="Larimer F."/>
            <person name="Land M."/>
            <person name="Hauser L."/>
            <person name="Kyrpides N."/>
            <person name="Ivanova N."/>
            <person name="Zhou J."/>
            <person name="Richardson P."/>
        </authorList>
    </citation>
    <scope>NUCLEOTIDE SEQUENCE [LARGE SCALE GENOMIC DNA]</scope>
    <source>
        <strain evidence="3">ATCC 35319 / DSM 5812 / JCM 6584 / H10</strain>
    </source>
</reference>
<name>B8I504_RUMCH</name>
<sequence length="271" mass="31324">MDVFYEFIIFLTIYSFIGWVCEVIYCSILSRKIVNRGFLAGPVCPVYGFGAMFVVFLLKPADSGIIVIFLTGLALTSILEYITGWLLEAFFSTKWWDYSNNRFNLNGRVCLKNSVLFGIMCVVLVKVLHPAITHVVALIPEIWVRVSGIVLIAAFAIDILLTVNTLLNLHDRLKKLHEFTEDLKKNGEILEWFNERELFKSFEKLRLLAEESKNELNLRLREKFETLSQKRGSGQRLIKAFPNMKSIKYQVQLDHLKYILKQLRERAGGKH</sequence>
<feature type="transmembrane region" description="Helical" evidence="1">
    <location>
        <begin position="115"/>
        <end position="136"/>
    </location>
</feature>
<keyword evidence="1" id="KW-1133">Transmembrane helix</keyword>
<dbReference type="KEGG" id="cce:Ccel_0197"/>
<dbReference type="Pfam" id="PF06541">
    <property type="entry name" value="ABC_trans_CmpB"/>
    <property type="match status" value="1"/>
</dbReference>
<evidence type="ECO:0000256" key="1">
    <source>
        <dbReference type="SAM" id="Phobius"/>
    </source>
</evidence>
<keyword evidence="1" id="KW-0812">Transmembrane</keyword>
<evidence type="ECO:0008006" key="4">
    <source>
        <dbReference type="Google" id="ProtNLM"/>
    </source>
</evidence>
<dbReference type="EMBL" id="CP001348">
    <property type="protein sequence ID" value="ACL74584.1"/>
    <property type="molecule type" value="Genomic_DNA"/>
</dbReference>
<accession>B8I504</accession>
<dbReference type="Proteomes" id="UP000001349">
    <property type="component" value="Chromosome"/>
</dbReference>
<keyword evidence="1" id="KW-0472">Membrane</keyword>
<evidence type="ECO:0000313" key="3">
    <source>
        <dbReference type="Proteomes" id="UP000001349"/>
    </source>
</evidence>
<feature type="transmembrane region" description="Helical" evidence="1">
    <location>
        <begin position="64"/>
        <end position="87"/>
    </location>
</feature>
<dbReference type="STRING" id="394503.Ccel_0197"/>
<gene>
    <name evidence="2" type="ordered locus">Ccel_0197</name>
</gene>
<keyword evidence="3" id="KW-1185">Reference proteome</keyword>